<dbReference type="InterPro" id="IPR007171">
    <property type="entry name" value="DUF371"/>
</dbReference>
<dbReference type="AlphaFoldDB" id="A0A7J3JPX5"/>
<dbReference type="Gene3D" id="2.60.120.630">
    <property type="entry name" value="mth639 domain like"/>
    <property type="match status" value="1"/>
</dbReference>
<comment type="caution">
    <text evidence="2">The sequence shown here is derived from an EMBL/GenBank/DDBJ whole genome shotgun (WGS) entry which is preliminary data.</text>
</comment>
<dbReference type="EMBL" id="DTBZ01000078">
    <property type="protein sequence ID" value="HGQ18138.1"/>
    <property type="molecule type" value="Genomic_DNA"/>
</dbReference>
<sequence>MVHKLATVPIFIENLEARGHRAIKAQHPTTFELTRDLDVSERGDCIIGVKLDRGLKDFDNCFKEALRKDSSIVVIVLQVDNLREVVLARGSGRLILEDNRRIVVRRSRYIGPETLAIESNKASKDLNRDLIKRLQDPEAVLHITIYVFDTDRALPV</sequence>
<dbReference type="InterPro" id="IPR023131">
    <property type="entry name" value="Mth639-like_dom_sf"/>
</dbReference>
<organism evidence="2">
    <name type="scientific">Ignisphaera aggregans</name>
    <dbReference type="NCBI Taxonomy" id="334771"/>
    <lineage>
        <taxon>Archaea</taxon>
        <taxon>Thermoproteota</taxon>
        <taxon>Thermoprotei</taxon>
        <taxon>Desulfurococcales</taxon>
        <taxon>Desulfurococcaceae</taxon>
        <taxon>Ignisphaera</taxon>
    </lineage>
</organism>
<evidence type="ECO:0000313" key="1">
    <source>
        <dbReference type="EMBL" id="HGN36383.1"/>
    </source>
</evidence>
<gene>
    <name evidence="1" type="ORF">ENT87_02385</name>
    <name evidence="2" type="ORF">ENU30_04075</name>
</gene>
<reference evidence="2" key="1">
    <citation type="journal article" date="2020" name="mSystems">
        <title>Genome- and Community-Level Interaction Insights into Carbon Utilization and Element Cycling Functions of Hydrothermarchaeota in Hydrothermal Sediment.</title>
        <authorList>
            <person name="Zhou Z."/>
            <person name="Liu Y."/>
            <person name="Xu W."/>
            <person name="Pan J."/>
            <person name="Luo Z.H."/>
            <person name="Li M."/>
        </authorList>
    </citation>
    <scope>NUCLEOTIDE SEQUENCE [LARGE SCALE GENOMIC DNA]</scope>
    <source>
        <strain evidence="1">SpSt-618</strain>
        <strain evidence="2">SpSt-657</strain>
    </source>
</reference>
<dbReference type="PANTHER" id="PTHR40696">
    <property type="entry name" value="DUF371 FAMILY PROTEIN"/>
    <property type="match status" value="1"/>
</dbReference>
<evidence type="ECO:0000313" key="2">
    <source>
        <dbReference type="EMBL" id="HGQ18138.1"/>
    </source>
</evidence>
<name>A0A7J3JPX5_9CREN</name>
<dbReference type="EMBL" id="DTAI01000072">
    <property type="protein sequence ID" value="HGN36383.1"/>
    <property type="molecule type" value="Genomic_DNA"/>
</dbReference>
<dbReference type="PANTHER" id="PTHR40696:SF1">
    <property type="entry name" value="DUF371 DOMAIN-CONTAINING PROTEIN"/>
    <property type="match status" value="1"/>
</dbReference>
<dbReference type="Pfam" id="PF04027">
    <property type="entry name" value="DUF371"/>
    <property type="match status" value="1"/>
</dbReference>
<proteinExistence type="predicted"/>
<accession>A0A7J3JPX5</accession>
<protein>
    <submittedName>
        <fullName evidence="2">DUF371 domain-containing protein</fullName>
    </submittedName>
</protein>